<dbReference type="InterPro" id="IPR050595">
    <property type="entry name" value="Bact_response_regulator"/>
</dbReference>
<reference evidence="4 5" key="1">
    <citation type="submission" date="2012-06" db="EMBL/GenBank/DDBJ databases">
        <title>Finished chromosome of genome of Cylindrospermum stagnale PCC 7417.</title>
        <authorList>
            <consortium name="US DOE Joint Genome Institute"/>
            <person name="Gugger M."/>
            <person name="Coursin T."/>
            <person name="Rippka R."/>
            <person name="Tandeau De Marsac N."/>
            <person name="Huntemann M."/>
            <person name="Wei C.-L."/>
            <person name="Han J."/>
            <person name="Detter J.C."/>
            <person name="Han C."/>
            <person name="Tapia R."/>
            <person name="Chen A."/>
            <person name="Kyrpides N."/>
            <person name="Mavromatis K."/>
            <person name="Markowitz V."/>
            <person name="Szeto E."/>
            <person name="Ivanova N."/>
            <person name="Pagani I."/>
            <person name="Pati A."/>
            <person name="Goodwin L."/>
            <person name="Nordberg H.P."/>
            <person name="Cantor M.N."/>
            <person name="Hua S.X."/>
            <person name="Woyke T."/>
            <person name="Kerfeld C.A."/>
        </authorList>
    </citation>
    <scope>NUCLEOTIDE SEQUENCE [LARGE SCALE GENOMIC DNA]</scope>
    <source>
        <strain evidence="4 5">PCC 7417</strain>
    </source>
</reference>
<dbReference type="GO" id="GO:0000160">
    <property type="term" value="P:phosphorelay signal transduction system"/>
    <property type="evidence" value="ECO:0007669"/>
    <property type="project" value="InterPro"/>
</dbReference>
<proteinExistence type="predicted"/>
<dbReference type="Pfam" id="PF00072">
    <property type="entry name" value="Response_reg"/>
    <property type="match status" value="1"/>
</dbReference>
<dbReference type="KEGG" id="csg:Cylst_2740"/>
<keyword evidence="1 2" id="KW-0597">Phosphoprotein</keyword>
<evidence type="ECO:0000313" key="5">
    <source>
        <dbReference type="Proteomes" id="UP000010475"/>
    </source>
</evidence>
<dbReference type="SMART" id="SM00448">
    <property type="entry name" value="REC"/>
    <property type="match status" value="1"/>
</dbReference>
<name>K9WZJ1_9NOST</name>
<evidence type="ECO:0000259" key="3">
    <source>
        <dbReference type="PROSITE" id="PS50110"/>
    </source>
</evidence>
<dbReference type="HOGENOM" id="CLU_000445_69_17_3"/>
<dbReference type="AlphaFoldDB" id="K9WZJ1"/>
<dbReference type="STRING" id="56107.Cylst_2740"/>
<dbReference type="eggNOG" id="COG0745">
    <property type="taxonomic scope" value="Bacteria"/>
</dbReference>
<dbReference type="InterPro" id="IPR001789">
    <property type="entry name" value="Sig_transdc_resp-reg_receiver"/>
</dbReference>
<dbReference type="SUPFAM" id="SSF52172">
    <property type="entry name" value="CheY-like"/>
    <property type="match status" value="1"/>
</dbReference>
<dbReference type="Gene3D" id="3.40.50.2300">
    <property type="match status" value="1"/>
</dbReference>
<feature type="modified residue" description="4-aspartylphosphate" evidence="2">
    <location>
        <position position="55"/>
    </location>
</feature>
<dbReference type="EMBL" id="CP003642">
    <property type="protein sequence ID" value="AFZ24937.1"/>
    <property type="molecule type" value="Genomic_DNA"/>
</dbReference>
<accession>K9WZJ1</accession>
<dbReference type="CDD" id="cd17552">
    <property type="entry name" value="REC_RR468-like"/>
    <property type="match status" value="1"/>
</dbReference>
<gene>
    <name evidence="4" type="ORF">Cylst_2740</name>
</gene>
<protein>
    <submittedName>
        <fullName evidence="4">Response regulator containing a CheY-like receiver domain and an HD-GYP domain</fullName>
    </submittedName>
</protein>
<organism evidence="4 5">
    <name type="scientific">Cylindrospermum stagnale PCC 7417</name>
    <dbReference type="NCBI Taxonomy" id="56107"/>
    <lineage>
        <taxon>Bacteria</taxon>
        <taxon>Bacillati</taxon>
        <taxon>Cyanobacteriota</taxon>
        <taxon>Cyanophyceae</taxon>
        <taxon>Nostocales</taxon>
        <taxon>Nostocaceae</taxon>
        <taxon>Cylindrospermum</taxon>
    </lineage>
</organism>
<feature type="domain" description="Response regulatory" evidence="3">
    <location>
        <begin position="5"/>
        <end position="122"/>
    </location>
</feature>
<dbReference type="InterPro" id="IPR011006">
    <property type="entry name" value="CheY-like_superfamily"/>
</dbReference>
<evidence type="ECO:0000313" key="4">
    <source>
        <dbReference type="EMBL" id="AFZ24937.1"/>
    </source>
</evidence>
<evidence type="ECO:0000256" key="1">
    <source>
        <dbReference type="ARBA" id="ARBA00022553"/>
    </source>
</evidence>
<dbReference type="RefSeq" id="WP_015208190.1">
    <property type="nucleotide sequence ID" value="NC_019757.1"/>
</dbReference>
<dbReference type="PANTHER" id="PTHR44591:SF22">
    <property type="entry name" value="CHEY SUBFAMILY"/>
    <property type="match status" value="1"/>
</dbReference>
<evidence type="ECO:0000256" key="2">
    <source>
        <dbReference type="PROSITE-ProRule" id="PRU00169"/>
    </source>
</evidence>
<dbReference type="PANTHER" id="PTHR44591">
    <property type="entry name" value="STRESS RESPONSE REGULATOR PROTEIN 1"/>
    <property type="match status" value="1"/>
</dbReference>
<dbReference type="Proteomes" id="UP000010475">
    <property type="component" value="Chromosome"/>
</dbReference>
<keyword evidence="5" id="KW-1185">Reference proteome</keyword>
<dbReference type="PROSITE" id="PS50110">
    <property type="entry name" value="RESPONSE_REGULATORY"/>
    <property type="match status" value="1"/>
</dbReference>
<dbReference type="OrthoDB" id="424582at2"/>
<sequence>MSTKRVLVVDDENAIQAVIQGCLEDIAGWEVLLASSGQEGLQLAEAQNPDGILLDVSMPQMSGIETFQKLQANFATQYIPVIFLTAKLQPEDRAQFSQLGILGVLDKPFEPMNLVYQVANLFGWEV</sequence>